<feature type="compositionally biased region" description="Polar residues" evidence="1">
    <location>
        <begin position="515"/>
        <end position="527"/>
    </location>
</feature>
<dbReference type="RefSeq" id="XP_028269790.1">
    <property type="nucleotide sequence ID" value="XM_028413989.1"/>
</dbReference>
<feature type="region of interest" description="Disordered" evidence="1">
    <location>
        <begin position="591"/>
        <end position="633"/>
    </location>
</feature>
<sequence length="1451" mass="162608">MLNLSSEKREIFSAIRYKALDHVFEASTSLKVMMNLLALPTPYLTGSSDLYPHSGKIPEVTYRTPWVRGKVISSCKLSVGGSILDDLQRIKHPIKPLERFNVTDFMEVIPSSNPDSLTDSEEQHLGLLEQLQSSTPCQETFLKWTVDQMASEKKHKDLFLLEELVTVDHLPHFRRHLPTLRSKLSRLRTLPVADPLLSSAGKTISEDAMFSCFRRCVSYEKKPSDMDTTHKETCIDIQEEFVKESLMEEELLLLLAVVDTLQLTTETFTTFSSIRGHLDLSQELLDEQTPILDVLQKDTLVDIVPYDVPEEEVKIKEVKIESDFSVEMELDLTLSPPTKTSKILTRLSTSELRQEELSPVHILSLVTGRAQKEMEVTLWTAEKHPTFVLGFLLAEPQIYEPAADFQPLCEALKAIKLEKQSPISTEDKLQPQMETGVPQMYLSCSREFTESLDLEIPCSTRAEKIEDFRKVPPEHEEVGSILLNSPNKTVLKKQVDSPQNTCLMHAVSTNAKEVKTAATTHSTNDTSGVFAGSPVYKNMDAGEDEQSAQISEQALSSTPSNDRGLQPFTKPKPKQKDLDPLSAFMILRSQHPDPVTAAPQNPASITERTPERTPQTQWSELQPPPEQTQTPDKRPAYMGYAMSVNTARDQSPATLWSGRVICHSGSQTNLQERQDSRVVQVQATDSQHRAYCELFAFAQPRLSSARQLGLNFSLGGDFRHLAPDQTHFLLKQQERALCRTSAESTELVRDQELLFNQAALIHVLVTFKELLLKCDLSIALEYLTKAAEADQSLGQLLKRLQIILYLSEKNQESNFKLLELQQLLTEWLHNRKGQETVERILLILSVISDDSRSDIINSLNQVTGAAVTAVCPEDEKKKLNGASVISRMCDSVCVVVYEHHIGPDFPWNCFSLVVEYNHPGPSPWAIICRENRISHLSYNTSISDGGSAKPLWCLEDNVPYVLFVTEGLLNCPLLLQTLESGFNVTVLERSHCATLQMLGGIHNYAVITVDESTAIIIQEQDELCQVRASEDLVMRLTALSLQYSCCWLILYCPDIKRGGLSSEAFSNLVLVYSSLVLFSMKSKDLDVKVLIAADVLEIAQWISQICFHSLMSSDRDPPSYLNRDWLTVMPSQDEKSLSQFPSVNPLVSQLMLSRARSLQWLLGASLSQLMELLPEVPHKVLKLFCDTTSLYSLTEDPNQPKTPFAETNQHTSSTDMPWTQTKCELLNSPRPELLCSDHNASFLFGLENAEGSFAEHDLDSIVQSGSSDFKLDLTCFFNSPDIQLQKSWTSSDQLGQEGKLPGWSSKAGAMGRVVERMTNDWTQQSPPDDYTSYLHTTNSPLTLDSTFNYSPVLQQPSSSPIFTQSLVNSDPQHPLSLHVTSGLPTWSQGGYDISSFSAANYGSRHWKGQERKRSGEPAGLLGSELTPLKRGKLSYERVPGRSDGQTRLRLF</sequence>
<feature type="compositionally biased region" description="Polar residues" evidence="1">
    <location>
        <begin position="547"/>
        <end position="563"/>
    </location>
</feature>
<protein>
    <submittedName>
        <fullName evidence="3">Protein shortage in chiasmata 1 ortholog</fullName>
    </submittedName>
</protein>
<dbReference type="GO" id="GO:0003697">
    <property type="term" value="F:single-stranded DNA binding"/>
    <property type="evidence" value="ECO:0007669"/>
    <property type="project" value="TreeGrafter"/>
</dbReference>
<evidence type="ECO:0000313" key="2">
    <source>
        <dbReference type="Proteomes" id="UP000515145"/>
    </source>
</evidence>
<feature type="region of interest" description="Disordered" evidence="1">
    <location>
        <begin position="515"/>
        <end position="577"/>
    </location>
</feature>
<dbReference type="InParanoid" id="A0A6P7IZH9"/>
<dbReference type="OrthoDB" id="9909657at2759"/>
<dbReference type="InterPro" id="IPR039991">
    <property type="entry name" value="SHOC1"/>
</dbReference>
<dbReference type="GO" id="GO:0016887">
    <property type="term" value="F:ATP hydrolysis activity"/>
    <property type="evidence" value="ECO:0007669"/>
    <property type="project" value="InterPro"/>
</dbReference>
<feature type="region of interest" description="Disordered" evidence="1">
    <location>
        <begin position="1196"/>
        <end position="1216"/>
    </location>
</feature>
<dbReference type="Pfam" id="PF17825">
    <property type="entry name" value="DUF5587"/>
    <property type="match status" value="2"/>
</dbReference>
<dbReference type="GO" id="GO:0000712">
    <property type="term" value="P:resolution of meiotic recombination intermediates"/>
    <property type="evidence" value="ECO:0007669"/>
    <property type="project" value="InterPro"/>
</dbReference>
<evidence type="ECO:0000256" key="1">
    <source>
        <dbReference type="SAM" id="MobiDB-lite"/>
    </source>
</evidence>
<dbReference type="GeneID" id="114441188"/>
<dbReference type="PANTHER" id="PTHR35668">
    <property type="entry name" value="PROTEIN SHORTAGE IN CHIASMATA 1 ORTHOLOG"/>
    <property type="match status" value="1"/>
</dbReference>
<dbReference type="GO" id="GO:0000794">
    <property type="term" value="C:condensed nuclear chromosome"/>
    <property type="evidence" value="ECO:0007669"/>
    <property type="project" value="InterPro"/>
</dbReference>
<reference evidence="3" key="1">
    <citation type="submission" date="2025-08" db="UniProtKB">
        <authorList>
            <consortium name="RefSeq"/>
        </authorList>
    </citation>
    <scope>IDENTIFICATION</scope>
</reference>
<keyword evidence="2" id="KW-1185">Reference proteome</keyword>
<name>A0A6P7IZH9_9TELE</name>
<organism evidence="2 3">
    <name type="scientific">Parambassis ranga</name>
    <name type="common">Indian glassy fish</name>
    <dbReference type="NCBI Taxonomy" id="210632"/>
    <lineage>
        <taxon>Eukaryota</taxon>
        <taxon>Metazoa</taxon>
        <taxon>Chordata</taxon>
        <taxon>Craniata</taxon>
        <taxon>Vertebrata</taxon>
        <taxon>Euteleostomi</taxon>
        <taxon>Actinopterygii</taxon>
        <taxon>Neopterygii</taxon>
        <taxon>Teleostei</taxon>
        <taxon>Neoteleostei</taxon>
        <taxon>Acanthomorphata</taxon>
        <taxon>Ovalentaria</taxon>
        <taxon>Ambassidae</taxon>
        <taxon>Parambassis</taxon>
    </lineage>
</organism>
<evidence type="ECO:0000313" key="3">
    <source>
        <dbReference type="RefSeq" id="XP_028269790.1"/>
    </source>
</evidence>
<feature type="compositionally biased region" description="Polar residues" evidence="1">
    <location>
        <begin position="598"/>
        <end position="620"/>
    </location>
</feature>
<accession>A0A6P7IZH9</accession>
<dbReference type="PANTHER" id="PTHR35668:SF1">
    <property type="entry name" value="PROTEIN SHORTAGE IN CHIASMATA 1 ORTHOLOG"/>
    <property type="match status" value="1"/>
</dbReference>
<proteinExistence type="predicted"/>
<gene>
    <name evidence="3" type="primary">shoc1</name>
</gene>
<dbReference type="CTD" id="158401"/>
<dbReference type="Proteomes" id="UP000515145">
    <property type="component" value="Chromosome 9"/>
</dbReference>